<proteinExistence type="predicted"/>
<dbReference type="EMBL" id="CM042886">
    <property type="protein sequence ID" value="KAI4341142.1"/>
    <property type="molecule type" value="Genomic_DNA"/>
</dbReference>
<comment type="caution">
    <text evidence="1">The sequence shown here is derived from an EMBL/GenBank/DDBJ whole genome shotgun (WGS) entry which is preliminary data.</text>
</comment>
<accession>A0ACB9NWX3</accession>
<dbReference type="Proteomes" id="UP001057402">
    <property type="component" value="Chromosome 7"/>
</dbReference>
<organism evidence="1 2">
    <name type="scientific">Melastoma candidum</name>
    <dbReference type="NCBI Taxonomy" id="119954"/>
    <lineage>
        <taxon>Eukaryota</taxon>
        <taxon>Viridiplantae</taxon>
        <taxon>Streptophyta</taxon>
        <taxon>Embryophyta</taxon>
        <taxon>Tracheophyta</taxon>
        <taxon>Spermatophyta</taxon>
        <taxon>Magnoliopsida</taxon>
        <taxon>eudicotyledons</taxon>
        <taxon>Gunneridae</taxon>
        <taxon>Pentapetalae</taxon>
        <taxon>rosids</taxon>
        <taxon>malvids</taxon>
        <taxon>Myrtales</taxon>
        <taxon>Melastomataceae</taxon>
        <taxon>Melastomatoideae</taxon>
        <taxon>Melastomateae</taxon>
        <taxon>Melastoma</taxon>
    </lineage>
</organism>
<keyword evidence="2" id="KW-1185">Reference proteome</keyword>
<gene>
    <name evidence="1" type="ORF">MLD38_025902</name>
</gene>
<sequence>MQVMMMAAGCFASFVLGFRNYSTKYAGSSWKWKNFRVIPRSSRPGSTPGPRGRTSSPKVVWSEDQLRITDAVSAGKSVFISGPAGTGKTRLVQHLIKLLRKMWGQSNVYITASTGVASCTIKGQTLHSFAGLKDVAADWDSLLSGVTRDKRAVYRWKKAKVVVLDEISMIDGELFENLERVARELRKIDKPWGGIQLVVAGDFFQLPPVSKGKDKGFAFQAKCWNTSFDLQVELTRVFRQSDETLIRVLQSVRKGGVKDEDLELLEQSCCNSEPDSSVVRLFPRNNQVNAVNQQRIEELGNDCYQFSAADSGEESWKKQLEKMIAPNEIALCEGARVMLIKNMSTWKGLVNGAVGTIVGFIDSVDVADVCPDGVLPIVKFDSGKKLVIPLETWCVMDGDKVVAHRKQIPLLLAWALSIHKCQGMTLDRLHTDLSEAFGYGMVYVALSRIRNMSGLNLSGFDRTKIKAHPKVLEFYANLANRQHEESKTIGETVQDRDNGSKPKDLPSGESDMVTKNLRFSLSEFLRSTGR</sequence>
<name>A0ACB9NWX3_9MYRT</name>
<evidence type="ECO:0000313" key="2">
    <source>
        <dbReference type="Proteomes" id="UP001057402"/>
    </source>
</evidence>
<reference evidence="2" key="1">
    <citation type="journal article" date="2023" name="Front. Plant Sci.">
        <title>Chromosomal-level genome assembly of Melastoma candidum provides insights into trichome evolution.</title>
        <authorList>
            <person name="Zhong Y."/>
            <person name="Wu W."/>
            <person name="Sun C."/>
            <person name="Zou P."/>
            <person name="Liu Y."/>
            <person name="Dai S."/>
            <person name="Zhou R."/>
        </authorList>
    </citation>
    <scope>NUCLEOTIDE SEQUENCE [LARGE SCALE GENOMIC DNA]</scope>
</reference>
<protein>
    <submittedName>
        <fullName evidence="1">Uncharacterized protein</fullName>
    </submittedName>
</protein>
<evidence type="ECO:0000313" key="1">
    <source>
        <dbReference type="EMBL" id="KAI4341142.1"/>
    </source>
</evidence>